<reference evidence="1 2" key="1">
    <citation type="submission" date="2020-08" db="EMBL/GenBank/DDBJ databases">
        <title>A Genomic Blueprint of the Chicken Gut Microbiome.</title>
        <authorList>
            <person name="Gilroy R."/>
            <person name="Ravi A."/>
            <person name="Getino M."/>
            <person name="Pursley I."/>
            <person name="Horton D.L."/>
            <person name="Alikhan N.-F."/>
            <person name="Baker D."/>
            <person name="Gharbi K."/>
            <person name="Hall N."/>
            <person name="Watson M."/>
            <person name="Adriaenssens E.M."/>
            <person name="Foster-Nyarko E."/>
            <person name="Jarju S."/>
            <person name="Secka A."/>
            <person name="Antonio M."/>
            <person name="Oren A."/>
            <person name="Chaudhuri R."/>
            <person name="La Ragione R.M."/>
            <person name="Hildebrand F."/>
            <person name="Pallen M.J."/>
        </authorList>
    </citation>
    <scope>NUCLEOTIDE SEQUENCE [LARGE SCALE GENOMIC DNA]</scope>
    <source>
        <strain evidence="1 2">Sa1YVA6</strain>
    </source>
</reference>
<gene>
    <name evidence="1" type="ORF">H9632_13595</name>
</gene>
<protein>
    <submittedName>
        <fullName evidence="1">Uncharacterized protein</fullName>
    </submittedName>
</protein>
<dbReference type="EMBL" id="JACSPW010000013">
    <property type="protein sequence ID" value="MBD8034100.1"/>
    <property type="molecule type" value="Genomic_DNA"/>
</dbReference>
<keyword evidence="2" id="KW-1185">Reference proteome</keyword>
<dbReference type="RefSeq" id="WP_191704606.1">
    <property type="nucleotide sequence ID" value="NZ_JACSPW010000013.1"/>
</dbReference>
<organism evidence="1 2">
    <name type="scientific">Solibacillus merdavium</name>
    <dbReference type="NCBI Taxonomy" id="2762218"/>
    <lineage>
        <taxon>Bacteria</taxon>
        <taxon>Bacillati</taxon>
        <taxon>Bacillota</taxon>
        <taxon>Bacilli</taxon>
        <taxon>Bacillales</taxon>
        <taxon>Caryophanaceae</taxon>
        <taxon>Solibacillus</taxon>
    </lineage>
</organism>
<accession>A0ABR8XQ86</accession>
<evidence type="ECO:0000313" key="2">
    <source>
        <dbReference type="Proteomes" id="UP000600565"/>
    </source>
</evidence>
<dbReference type="Proteomes" id="UP000600565">
    <property type="component" value="Unassembled WGS sequence"/>
</dbReference>
<evidence type="ECO:0000313" key="1">
    <source>
        <dbReference type="EMBL" id="MBD8034100.1"/>
    </source>
</evidence>
<proteinExistence type="predicted"/>
<name>A0ABR8XQ86_9BACL</name>
<comment type="caution">
    <text evidence="1">The sequence shown here is derived from an EMBL/GenBank/DDBJ whole genome shotgun (WGS) entry which is preliminary data.</text>
</comment>
<sequence length="65" mass="7720">MSLILRLSNGEKIEMKASLEEFEEMYLKDDGYFHYGYIRFVLNNGKEEQSELIFTNHIVSIEEVK</sequence>